<dbReference type="EMBL" id="CADCUO010000116">
    <property type="protein sequence ID" value="CAA9396306.1"/>
    <property type="molecule type" value="Genomic_DNA"/>
</dbReference>
<organism evidence="4">
    <name type="scientific">uncultured Propionibacteriaceae bacterium</name>
    <dbReference type="NCBI Taxonomy" id="257457"/>
    <lineage>
        <taxon>Bacteria</taxon>
        <taxon>Bacillati</taxon>
        <taxon>Actinomycetota</taxon>
        <taxon>Actinomycetes</taxon>
        <taxon>Propionibacteriales</taxon>
        <taxon>Propionibacteriaceae</taxon>
        <taxon>environmental samples</taxon>
    </lineage>
</organism>
<gene>
    <name evidence="4" type="ORF">AVDCRST_MAG75-1852</name>
</gene>
<accession>A0A6J4NV91</accession>
<dbReference type="Pfam" id="PF10708">
    <property type="entry name" value="DUF2510"/>
    <property type="match status" value="1"/>
</dbReference>
<proteinExistence type="predicted"/>
<evidence type="ECO:0000313" key="4">
    <source>
        <dbReference type="EMBL" id="CAA9396306.1"/>
    </source>
</evidence>
<feature type="domain" description="DUF2510" evidence="3">
    <location>
        <begin position="6"/>
        <end position="39"/>
    </location>
</feature>
<sequence length="307" mass="32643">MTAPRPGWYPDPAGAAELYRWWDGQQWTLAISESPQAPAPSNHPPVGLTELDGVPELAGVDRQSGPPRRRSVLRAAVAVTVGFAMFVSAGLGLGLVIFGEDPSRSRAGQLPTPPAKLPSTPTQPAASGSPAGQLDDSTRMARIDRASMQLPPLPYRLNPKPMELPGVFDVMFSADADVHRRYNGGRNWTASVALAHLSPAMTSGHDLERSGSAAIKAIAQHFFGGHRTTVSNPAVWDRAVDGHPGLVFSVRANYSISKLPSRYDEVTVLLVRLDDGSMVAALSSVPDDADAALKELARTSLDSLTIS</sequence>
<keyword evidence="2" id="KW-0472">Membrane</keyword>
<evidence type="ECO:0000256" key="2">
    <source>
        <dbReference type="SAM" id="Phobius"/>
    </source>
</evidence>
<keyword evidence="2" id="KW-0812">Transmembrane</keyword>
<dbReference type="AlphaFoldDB" id="A0A6J4NV91"/>
<name>A0A6J4NV91_9ACTN</name>
<protein>
    <recommendedName>
        <fullName evidence="3">DUF2510 domain-containing protein</fullName>
    </recommendedName>
</protein>
<feature type="transmembrane region" description="Helical" evidence="2">
    <location>
        <begin position="72"/>
        <end position="98"/>
    </location>
</feature>
<evidence type="ECO:0000256" key="1">
    <source>
        <dbReference type="SAM" id="MobiDB-lite"/>
    </source>
</evidence>
<evidence type="ECO:0000259" key="3">
    <source>
        <dbReference type="Pfam" id="PF10708"/>
    </source>
</evidence>
<feature type="region of interest" description="Disordered" evidence="1">
    <location>
        <begin position="105"/>
        <end position="136"/>
    </location>
</feature>
<reference evidence="4" key="1">
    <citation type="submission" date="2020-02" db="EMBL/GenBank/DDBJ databases">
        <authorList>
            <person name="Meier V. D."/>
        </authorList>
    </citation>
    <scope>NUCLEOTIDE SEQUENCE</scope>
    <source>
        <strain evidence="4">AVDCRST_MAG75</strain>
    </source>
</reference>
<dbReference type="InterPro" id="IPR018929">
    <property type="entry name" value="DUF2510"/>
</dbReference>
<keyword evidence="2" id="KW-1133">Transmembrane helix</keyword>